<keyword evidence="3" id="KW-1185">Reference proteome</keyword>
<proteinExistence type="predicted"/>
<dbReference type="AlphaFoldDB" id="A0A8J2Q834"/>
<feature type="compositionally biased region" description="Basic and acidic residues" evidence="1">
    <location>
        <begin position="48"/>
        <end position="69"/>
    </location>
</feature>
<accession>A0A8J2Q834</accession>
<dbReference type="Proteomes" id="UP000789524">
    <property type="component" value="Unassembled WGS sequence"/>
</dbReference>
<organism evidence="2 3">
    <name type="scientific">Danaus chrysippus</name>
    <name type="common">African queen</name>
    <dbReference type="NCBI Taxonomy" id="151541"/>
    <lineage>
        <taxon>Eukaryota</taxon>
        <taxon>Metazoa</taxon>
        <taxon>Ecdysozoa</taxon>
        <taxon>Arthropoda</taxon>
        <taxon>Hexapoda</taxon>
        <taxon>Insecta</taxon>
        <taxon>Pterygota</taxon>
        <taxon>Neoptera</taxon>
        <taxon>Endopterygota</taxon>
        <taxon>Lepidoptera</taxon>
        <taxon>Glossata</taxon>
        <taxon>Ditrysia</taxon>
        <taxon>Papilionoidea</taxon>
        <taxon>Nymphalidae</taxon>
        <taxon>Danainae</taxon>
        <taxon>Danaini</taxon>
        <taxon>Danaina</taxon>
        <taxon>Danaus</taxon>
        <taxon>Anosia</taxon>
    </lineage>
</organism>
<gene>
    <name evidence="2" type="ORF">DCHRY22_LOCUS775</name>
</gene>
<protein>
    <submittedName>
        <fullName evidence="2">(African queen) hypothetical protein</fullName>
    </submittedName>
</protein>
<name>A0A8J2Q834_9NEOP</name>
<evidence type="ECO:0000256" key="1">
    <source>
        <dbReference type="SAM" id="MobiDB-lite"/>
    </source>
</evidence>
<comment type="caution">
    <text evidence="2">The sequence shown here is derived from an EMBL/GenBank/DDBJ whole genome shotgun (WGS) entry which is preliminary data.</text>
</comment>
<feature type="region of interest" description="Disordered" evidence="1">
    <location>
        <begin position="1"/>
        <end position="100"/>
    </location>
</feature>
<evidence type="ECO:0000313" key="2">
    <source>
        <dbReference type="EMBL" id="CAG9558767.1"/>
    </source>
</evidence>
<sequence length="100" mass="11049">MHQKKKRKEFSSPLRAAPQRASPGAKIVRGQSVERGKKESRRTVAVCVERDGARDRRPATGDRRPETGDRAITITWRPATALPAAADRRPRAPRAPTTGI</sequence>
<reference evidence="2" key="1">
    <citation type="submission" date="2021-09" db="EMBL/GenBank/DDBJ databases">
        <authorList>
            <person name="Martin H S."/>
        </authorList>
    </citation>
    <scope>NUCLEOTIDE SEQUENCE</scope>
</reference>
<dbReference type="EMBL" id="CAKASE010000043">
    <property type="protein sequence ID" value="CAG9558767.1"/>
    <property type="molecule type" value="Genomic_DNA"/>
</dbReference>
<evidence type="ECO:0000313" key="3">
    <source>
        <dbReference type="Proteomes" id="UP000789524"/>
    </source>
</evidence>